<keyword evidence="6" id="KW-1133">Transmembrane helix</keyword>
<keyword evidence="9" id="KW-1185">Reference proteome</keyword>
<dbReference type="Proteomes" id="UP000292003">
    <property type="component" value="Unassembled WGS sequence"/>
</dbReference>
<dbReference type="InterPro" id="IPR004358">
    <property type="entry name" value="Sig_transdc_His_kin-like_C"/>
</dbReference>
<comment type="catalytic activity">
    <reaction evidence="1">
        <text>ATP + protein L-histidine = ADP + protein N-phospho-L-histidine.</text>
        <dbReference type="EC" id="2.7.13.3"/>
    </reaction>
</comment>
<dbReference type="SUPFAM" id="SSF55874">
    <property type="entry name" value="ATPase domain of HSP90 chaperone/DNA topoisomerase II/histidine kinase"/>
    <property type="match status" value="1"/>
</dbReference>
<dbReference type="AlphaFoldDB" id="A0A4Q7J0S0"/>
<feature type="transmembrane region" description="Helical" evidence="6">
    <location>
        <begin position="483"/>
        <end position="503"/>
    </location>
</feature>
<feature type="transmembrane region" description="Helical" evidence="6">
    <location>
        <begin position="128"/>
        <end position="146"/>
    </location>
</feature>
<evidence type="ECO:0000256" key="1">
    <source>
        <dbReference type="ARBA" id="ARBA00000085"/>
    </source>
</evidence>
<dbReference type="CDD" id="cd16917">
    <property type="entry name" value="HATPase_UhpB-NarQ-NarX-like"/>
    <property type="match status" value="1"/>
</dbReference>
<dbReference type="Pfam" id="PF02518">
    <property type="entry name" value="HATPase_c"/>
    <property type="match status" value="1"/>
</dbReference>
<dbReference type="InterPro" id="IPR036890">
    <property type="entry name" value="HATPase_C_sf"/>
</dbReference>
<keyword evidence="5" id="KW-0902">Two-component regulatory system</keyword>
<protein>
    <recommendedName>
        <fullName evidence="2">histidine kinase</fullName>
        <ecNumber evidence="2">2.7.13.3</ecNumber>
    </recommendedName>
</protein>
<keyword evidence="6" id="KW-0812">Transmembrane</keyword>
<evidence type="ECO:0000259" key="7">
    <source>
        <dbReference type="Pfam" id="PF02518"/>
    </source>
</evidence>
<feature type="domain" description="Histidine kinase/HSP90-like ATPase" evidence="7">
    <location>
        <begin position="261"/>
        <end position="349"/>
    </location>
</feature>
<evidence type="ECO:0000256" key="5">
    <source>
        <dbReference type="ARBA" id="ARBA00023012"/>
    </source>
</evidence>
<reference evidence="8 9" key="1">
    <citation type="submission" date="2019-02" db="EMBL/GenBank/DDBJ databases">
        <title>Draft genome sequence of Amycolatopsis sp. 8-3EHSu isolated from roots of Suaeda maritima.</title>
        <authorList>
            <person name="Duangmal K."/>
            <person name="Chantavorakit T."/>
        </authorList>
    </citation>
    <scope>NUCLEOTIDE SEQUENCE [LARGE SCALE GENOMIC DNA]</scope>
    <source>
        <strain evidence="8 9">8-3EHSu</strain>
    </source>
</reference>
<keyword evidence="3" id="KW-0808">Transferase</keyword>
<dbReference type="EC" id="2.7.13.3" evidence="2"/>
<dbReference type="PANTHER" id="PTHR24421">
    <property type="entry name" value="NITRATE/NITRITE SENSOR PROTEIN NARX-RELATED"/>
    <property type="match status" value="1"/>
</dbReference>
<dbReference type="GO" id="GO:0004673">
    <property type="term" value="F:protein histidine kinase activity"/>
    <property type="evidence" value="ECO:0007669"/>
    <property type="project" value="UniProtKB-EC"/>
</dbReference>
<feature type="transmembrane region" description="Helical" evidence="6">
    <location>
        <begin position="434"/>
        <end position="455"/>
    </location>
</feature>
<evidence type="ECO:0000256" key="4">
    <source>
        <dbReference type="ARBA" id="ARBA00022777"/>
    </source>
</evidence>
<feature type="transmembrane region" description="Helical" evidence="6">
    <location>
        <begin position="97"/>
        <end position="116"/>
    </location>
</feature>
<feature type="transmembrane region" description="Helical" evidence="6">
    <location>
        <begin position="376"/>
        <end position="397"/>
    </location>
</feature>
<proteinExistence type="predicted"/>
<dbReference type="PRINTS" id="PR00344">
    <property type="entry name" value="BCTRLSENSOR"/>
</dbReference>
<dbReference type="RefSeq" id="WP_130478797.1">
    <property type="nucleotide sequence ID" value="NZ_SFCC01000017.1"/>
</dbReference>
<sequence>MWHTVVVVLGSLLAPWAVTGGQRAAAAIAAAAVLALTVLALLLPRTVAVLVDTAVATGVCLTAGLTTTVELSVDGASWVVVVASVTAMTTQLRTGPALGWAAAVLVSLSFVAGGLLAEPDRAGALVPFAAWFLAQAGLCRASYALLRRTARIADDAGERLREQRASEAVALARRADEREHLAALHDTAAATLLVAGTGTAGTRPSLAAQAARDLRTLTGSAAEDTEDTDLAALLTEQARLAPLRAEVTAGAVRVSARRAEAVRGAVAEALTNVARHAGSGTAALSVRSEPGGGVVVEVRDDGRGFDPDAVPPLRRGLRDSIRARLATVGGHATVRSEPGRGTTVTLELPGADQAAVAAAEPVDDPAPRLVTAWRRAAFGLAAFATAAFYLPTLIGHADEYVSLTWQLVAFGLIAAVVVAAGVTGLSGRGRRLPVLSLGLLLVASVLSTAAVPAGLLVTQTHWVYPLAGLAAVLVLMDRPVRELAAFLAVHLGVTATQVVLAGQGDRPTLVALASMTVIAGSVQLAVGAAAAALRGVAGRAARATAERERLRTRSVVAAQLRADRRARYAELDRTVVPLLRGLADGTLDPAAPRVRRDCATQAARLRRLLAERDDVADPLVHELRACAEVAERAGVAVTFAVSGQSLPLSTAQRRALTDPVIALLAEAVGSARITVTAHGDAVTVSVLADAPAPGPVPASGPAEISVVGRDGSVWLEATVRTGRRTA</sequence>
<gene>
    <name evidence="8" type="ORF">EWH70_29355</name>
</gene>
<evidence type="ECO:0000256" key="3">
    <source>
        <dbReference type="ARBA" id="ARBA00022679"/>
    </source>
</evidence>
<evidence type="ECO:0000313" key="9">
    <source>
        <dbReference type="Proteomes" id="UP000292003"/>
    </source>
</evidence>
<organism evidence="8 9">
    <name type="scientific">Amycolatopsis suaedae</name>
    <dbReference type="NCBI Taxonomy" id="2510978"/>
    <lineage>
        <taxon>Bacteria</taxon>
        <taxon>Bacillati</taxon>
        <taxon>Actinomycetota</taxon>
        <taxon>Actinomycetes</taxon>
        <taxon>Pseudonocardiales</taxon>
        <taxon>Pseudonocardiaceae</taxon>
        <taxon>Amycolatopsis</taxon>
    </lineage>
</organism>
<comment type="caution">
    <text evidence="8">The sequence shown here is derived from an EMBL/GenBank/DDBJ whole genome shotgun (WGS) entry which is preliminary data.</text>
</comment>
<feature type="transmembrane region" description="Helical" evidence="6">
    <location>
        <begin position="509"/>
        <end position="533"/>
    </location>
</feature>
<dbReference type="Gene3D" id="3.30.565.10">
    <property type="entry name" value="Histidine kinase-like ATPase, C-terminal domain"/>
    <property type="match status" value="1"/>
</dbReference>
<name>A0A4Q7J0S0_9PSEU</name>
<evidence type="ECO:0000256" key="6">
    <source>
        <dbReference type="SAM" id="Phobius"/>
    </source>
</evidence>
<dbReference type="InterPro" id="IPR050482">
    <property type="entry name" value="Sensor_HK_TwoCompSys"/>
</dbReference>
<evidence type="ECO:0000313" key="8">
    <source>
        <dbReference type="EMBL" id="RZQ60409.1"/>
    </source>
</evidence>
<dbReference type="GO" id="GO:0000160">
    <property type="term" value="P:phosphorelay signal transduction system"/>
    <property type="evidence" value="ECO:0007669"/>
    <property type="project" value="UniProtKB-KW"/>
</dbReference>
<keyword evidence="6" id="KW-0472">Membrane</keyword>
<accession>A0A4Q7J0S0</accession>
<dbReference type="EMBL" id="SFCC01000017">
    <property type="protein sequence ID" value="RZQ60409.1"/>
    <property type="molecule type" value="Genomic_DNA"/>
</dbReference>
<keyword evidence="4" id="KW-0418">Kinase</keyword>
<feature type="transmembrane region" description="Helical" evidence="6">
    <location>
        <begin position="403"/>
        <end position="422"/>
    </location>
</feature>
<dbReference type="OrthoDB" id="5125370at2"/>
<evidence type="ECO:0000256" key="2">
    <source>
        <dbReference type="ARBA" id="ARBA00012438"/>
    </source>
</evidence>
<dbReference type="InterPro" id="IPR003594">
    <property type="entry name" value="HATPase_dom"/>
</dbReference>